<dbReference type="InterPro" id="IPR015904">
    <property type="entry name" value="Sulphide_quinone_reductase"/>
</dbReference>
<keyword evidence="1" id="KW-1133">Transmembrane helix</keyword>
<feature type="transmembrane region" description="Helical" evidence="1">
    <location>
        <begin position="6"/>
        <end position="24"/>
    </location>
</feature>
<evidence type="ECO:0000313" key="3">
    <source>
        <dbReference type="EMBL" id="TDM12775.1"/>
    </source>
</evidence>
<dbReference type="OrthoDB" id="9805710at2"/>
<dbReference type="InterPro" id="IPR036188">
    <property type="entry name" value="FAD/NAD-bd_sf"/>
</dbReference>
<feature type="domain" description="FAD/NAD(P)-binding" evidence="2">
    <location>
        <begin position="5"/>
        <end position="126"/>
    </location>
</feature>
<dbReference type="AlphaFoldDB" id="A0A4R6BX42"/>
<keyword evidence="1" id="KW-0472">Membrane</keyword>
<keyword evidence="1" id="KW-0812">Transmembrane</keyword>
<dbReference type="SUPFAM" id="SSF51905">
    <property type="entry name" value="FAD/NAD(P)-binding domain"/>
    <property type="match status" value="2"/>
</dbReference>
<dbReference type="EMBL" id="SCWB01000002">
    <property type="protein sequence ID" value="TDM12775.1"/>
    <property type="molecule type" value="Genomic_DNA"/>
</dbReference>
<dbReference type="GO" id="GO:0071949">
    <property type="term" value="F:FAD binding"/>
    <property type="evidence" value="ECO:0007669"/>
    <property type="project" value="TreeGrafter"/>
</dbReference>
<comment type="caution">
    <text evidence="3">The sequence shown here is derived from an EMBL/GenBank/DDBJ whole genome shotgun (WGS) entry which is preliminary data.</text>
</comment>
<dbReference type="GO" id="GO:0070221">
    <property type="term" value="P:sulfide oxidation, using sulfide:quinone oxidoreductase"/>
    <property type="evidence" value="ECO:0007669"/>
    <property type="project" value="TreeGrafter"/>
</dbReference>
<dbReference type="GO" id="GO:0070224">
    <property type="term" value="F:sulfide:quinone oxidoreductase activity"/>
    <property type="evidence" value="ECO:0007669"/>
    <property type="project" value="TreeGrafter"/>
</dbReference>
<evidence type="ECO:0000313" key="4">
    <source>
        <dbReference type="Proteomes" id="UP000294802"/>
    </source>
</evidence>
<reference evidence="3 4" key="1">
    <citation type="submission" date="2019-01" db="EMBL/GenBank/DDBJ databases">
        <title>Draft genome sequences of the type strains of six Macrococcus species.</title>
        <authorList>
            <person name="Mazhar S."/>
            <person name="Altermann E."/>
            <person name="Hill C."/>
            <person name="Mcauliffe O."/>
        </authorList>
    </citation>
    <scope>NUCLEOTIDE SEQUENCE [LARGE SCALE GENOMIC DNA]</scope>
    <source>
        <strain evidence="3 4">CCM4815</strain>
    </source>
</reference>
<dbReference type="Gene3D" id="3.50.50.60">
    <property type="entry name" value="FAD/NAD(P)-binding domain"/>
    <property type="match status" value="2"/>
</dbReference>
<evidence type="ECO:0000259" key="2">
    <source>
        <dbReference type="Pfam" id="PF07992"/>
    </source>
</evidence>
<protein>
    <submittedName>
        <fullName evidence="3">Pyridine nucleotide-disulfide oxidoreductase</fullName>
    </submittedName>
</protein>
<dbReference type="PANTHER" id="PTHR10632">
    <property type="entry name" value="SULFIDE:QUINONE OXIDOREDUCTASE"/>
    <property type="match status" value="1"/>
</dbReference>
<sequence length="395" mass="44692">MKQHYKVIILGGGSGGISVAARLLKKSRLKNKLLIVDHADYHAYQPAWPLVGSGADRKEHSRKKMQRVVPNGAILTQQKVTGIQPLEKIITLDHNLRVTYDYLVIALGIQQDYDKIEGLTETLGKNHVSTNYLYDYVDYTYESLQQVTDGNVIVTKPNTPIKGGVAPENSLFTFKDFFKQHDRTQINLMLKSGNHTLFPVEKYRQKLEELLTKKHISYDLNEELVKVDGPRQTAAFFNYKTGVRNEVPFSMLLVTPPMSAPDIIKQSTLVDEAGWLDVNPYTLQHVRHQNIFGIGDCTNLPTVKMGAAVRKQAPVLAKNLVSQMKGRKLKARYNGMTACPIATEYGEAIMAEFGYDLQPKESMPIDQAKTSHFLYFVKKKMIPLMYWQGMLKGRS</sequence>
<dbReference type="RefSeq" id="WP_133442990.1">
    <property type="nucleotide sequence ID" value="NZ_SCWB01000002.1"/>
</dbReference>
<evidence type="ECO:0000256" key="1">
    <source>
        <dbReference type="SAM" id="Phobius"/>
    </source>
</evidence>
<proteinExistence type="predicted"/>
<accession>A0A4R6BX42</accession>
<gene>
    <name evidence="3" type="ORF">ERX29_01870</name>
</gene>
<dbReference type="Pfam" id="PF07992">
    <property type="entry name" value="Pyr_redox_2"/>
    <property type="match status" value="1"/>
</dbReference>
<dbReference type="InterPro" id="IPR023753">
    <property type="entry name" value="FAD/NAD-binding_dom"/>
</dbReference>
<name>A0A4R6BX42_9STAP</name>
<dbReference type="Proteomes" id="UP000294802">
    <property type="component" value="Unassembled WGS sequence"/>
</dbReference>
<dbReference type="PANTHER" id="PTHR10632:SF2">
    <property type="entry name" value="SULFIDE:QUINONE OXIDOREDUCTASE, MITOCHONDRIAL"/>
    <property type="match status" value="1"/>
</dbReference>
<keyword evidence="4" id="KW-1185">Reference proteome</keyword>
<organism evidence="3 4">
    <name type="scientific">Macrococcus lamae</name>
    <dbReference type="NCBI Taxonomy" id="198484"/>
    <lineage>
        <taxon>Bacteria</taxon>
        <taxon>Bacillati</taxon>
        <taxon>Bacillota</taxon>
        <taxon>Bacilli</taxon>
        <taxon>Bacillales</taxon>
        <taxon>Staphylococcaceae</taxon>
        <taxon>Macrococcus</taxon>
    </lineage>
</organism>